<dbReference type="GeneID" id="94695431"/>
<proteinExistence type="predicted"/>
<dbReference type="Proteomes" id="UP000183417">
    <property type="component" value="Unassembled WGS sequence"/>
</dbReference>
<name>A0A1H3FDV0_9BURK</name>
<dbReference type="EMBL" id="FNPE01000001">
    <property type="protein sequence ID" value="SDX89253.1"/>
    <property type="molecule type" value="Genomic_DNA"/>
</dbReference>
<gene>
    <name evidence="1" type="ORF">SAMN05421547_101625</name>
</gene>
<dbReference type="RefSeq" id="WP_047328038.1">
    <property type="nucleotide sequence ID" value="NZ_CP141274.1"/>
</dbReference>
<dbReference type="AlphaFoldDB" id="A0A1H3FDV0"/>
<reference evidence="1 2" key="1">
    <citation type="submission" date="2016-10" db="EMBL/GenBank/DDBJ databases">
        <authorList>
            <person name="de Groot N.N."/>
        </authorList>
    </citation>
    <scope>NUCLEOTIDE SEQUENCE [LARGE SCALE GENOMIC DNA]</scope>
    <source>
        <strain evidence="1 2">LMG 24775</strain>
    </source>
</reference>
<evidence type="ECO:0000313" key="2">
    <source>
        <dbReference type="Proteomes" id="UP000183417"/>
    </source>
</evidence>
<protein>
    <submittedName>
        <fullName evidence="1">Uncharacterized protein</fullName>
    </submittedName>
</protein>
<accession>A0A1H3FDV0</accession>
<organism evidence="1 2">
    <name type="scientific">Delftia lacustris</name>
    <dbReference type="NCBI Taxonomy" id="558537"/>
    <lineage>
        <taxon>Bacteria</taxon>
        <taxon>Pseudomonadati</taxon>
        <taxon>Pseudomonadota</taxon>
        <taxon>Betaproteobacteria</taxon>
        <taxon>Burkholderiales</taxon>
        <taxon>Comamonadaceae</taxon>
        <taxon>Delftia</taxon>
    </lineage>
</organism>
<sequence length="230" mass="25718">MSSRSHIPRRLIYTCNCGWIDLGHLQSVESHRNRYASAAYLWKDILHERGIGIPGHSDSHLIQYKQSMGRFGLTQEFAKFYLVKKGLSLSAKRSVALAIFMEVSMGFESLQASMSLLTDSGFSQEDLVSNLIGFYMVVHGALDWKNLCRPVSTEASLAVWDANGPVGSHKNKVFQPQFHACEECKSKHHVQLPRFPSAFQSIQPASKGLHFIEASDGLPVPKHMLSTLFP</sequence>
<evidence type="ECO:0000313" key="1">
    <source>
        <dbReference type="EMBL" id="SDX89253.1"/>
    </source>
</evidence>